<gene>
    <name evidence="17" type="ORF">FSP39_006560</name>
</gene>
<keyword evidence="6 14" id="KW-0349">Heme</keyword>
<keyword evidence="16" id="KW-1133">Transmembrane helix</keyword>
<dbReference type="EC" id="1.14.14.1" evidence="5"/>
<name>A0AA88YMS4_PINIB</name>
<comment type="similarity">
    <text evidence="4 15">Belongs to the cytochrome P450 family.</text>
</comment>
<sequence length="508" mass="58501">MAIPEVMDKTLSSGGTEVLSILVVFTTVLMVIKLAMTYKQNKKLPPGPWGFPLLGHLPFLGKDPLSKFDKYRKEYGDIYRIRFGKWPTVIINGKAAIKKALYHRGDAFNDRPEFTSVRLVSDMKGLAFCHFDSRYVLHRKIGASVLKVFTGNGNEIIRDIIEHEVDMLIDYFLSHKGQEFDPNDATYLAMGSIIYQVVYGKGKNVREDKDFLFFIKNTETFKDFVKAGNPFDVMPWMRYILPKKYNAFVELLETSDAAEDKKLDEIKRTYDEKDIRHATDALIAATKQYSEEEKARVNLTDDQIVKTTGDYLGAGFDTTATALKWAFLFLANNPNVQEKVQREIDDVIGCNRRPTMHDRSKLCYTEAMIIETLRMGCIAPLSLPHSTCEDTELLGYDIPKDTVVFFNIFSSNYDDELWRNPYEFRPERYLNKDGMLDREKTENVLTFGIGRRRCVGEQLARMELFLCLCIVLQRCHIRKPEGEEYKLQGDVTLTYAPKPFKIQVVSRD</sequence>
<keyword evidence="18" id="KW-1185">Reference proteome</keyword>
<keyword evidence="9" id="KW-0492">Microsome</keyword>
<evidence type="ECO:0000256" key="7">
    <source>
        <dbReference type="ARBA" id="ARBA00022723"/>
    </source>
</evidence>
<dbReference type="InterPro" id="IPR002401">
    <property type="entry name" value="Cyt_P450_E_grp-I"/>
</dbReference>
<dbReference type="PANTHER" id="PTHR24289">
    <property type="entry name" value="STEROID 17-ALPHA-HYDROXYLASE/17,20 LYASE"/>
    <property type="match status" value="1"/>
</dbReference>
<keyword evidence="13 16" id="KW-0472">Membrane</keyword>
<dbReference type="FunFam" id="1.10.630.10:FF:000238">
    <property type="entry name" value="Cytochrome P450 2A6"/>
    <property type="match status" value="1"/>
</dbReference>
<dbReference type="Proteomes" id="UP001186944">
    <property type="component" value="Unassembled WGS sequence"/>
</dbReference>
<protein>
    <recommendedName>
        <fullName evidence="5">unspecific monooxygenase</fullName>
        <ecNumber evidence="5">1.14.14.1</ecNumber>
    </recommendedName>
</protein>
<evidence type="ECO:0000256" key="13">
    <source>
        <dbReference type="ARBA" id="ARBA00023136"/>
    </source>
</evidence>
<evidence type="ECO:0000256" key="1">
    <source>
        <dbReference type="ARBA" id="ARBA00001971"/>
    </source>
</evidence>
<accession>A0AA88YMS4</accession>
<keyword evidence="8" id="KW-0256">Endoplasmic reticulum</keyword>
<evidence type="ECO:0000256" key="2">
    <source>
        <dbReference type="ARBA" id="ARBA00004174"/>
    </source>
</evidence>
<dbReference type="EMBL" id="VSWD01000005">
    <property type="protein sequence ID" value="KAK3101814.1"/>
    <property type="molecule type" value="Genomic_DNA"/>
</dbReference>
<dbReference type="Gene3D" id="1.10.630.10">
    <property type="entry name" value="Cytochrome P450"/>
    <property type="match status" value="1"/>
</dbReference>
<proteinExistence type="inferred from homology"/>
<evidence type="ECO:0000256" key="3">
    <source>
        <dbReference type="ARBA" id="ARBA00004406"/>
    </source>
</evidence>
<evidence type="ECO:0000313" key="18">
    <source>
        <dbReference type="Proteomes" id="UP001186944"/>
    </source>
</evidence>
<dbReference type="GO" id="GO:0005506">
    <property type="term" value="F:iron ion binding"/>
    <property type="evidence" value="ECO:0007669"/>
    <property type="project" value="InterPro"/>
</dbReference>
<dbReference type="PRINTS" id="PR00385">
    <property type="entry name" value="P450"/>
</dbReference>
<comment type="caution">
    <text evidence="17">The sequence shown here is derived from an EMBL/GenBank/DDBJ whole genome shotgun (WGS) entry which is preliminary data.</text>
</comment>
<keyword evidence="7 14" id="KW-0479">Metal-binding</keyword>
<feature type="transmembrane region" description="Helical" evidence="16">
    <location>
        <begin position="18"/>
        <end position="36"/>
    </location>
</feature>
<dbReference type="GO" id="GO:0042448">
    <property type="term" value="P:progesterone metabolic process"/>
    <property type="evidence" value="ECO:0007669"/>
    <property type="project" value="TreeGrafter"/>
</dbReference>
<evidence type="ECO:0000256" key="4">
    <source>
        <dbReference type="ARBA" id="ARBA00010617"/>
    </source>
</evidence>
<keyword evidence="12 15" id="KW-0503">Monooxygenase</keyword>
<reference evidence="17" key="1">
    <citation type="submission" date="2019-08" db="EMBL/GenBank/DDBJ databases">
        <title>The improved chromosome-level genome for the pearl oyster Pinctada fucata martensii using PacBio sequencing and Hi-C.</title>
        <authorList>
            <person name="Zheng Z."/>
        </authorList>
    </citation>
    <scope>NUCLEOTIDE SEQUENCE</scope>
    <source>
        <strain evidence="17">ZZ-2019</strain>
        <tissue evidence="17">Adductor muscle</tissue>
    </source>
</reference>
<evidence type="ECO:0000313" key="17">
    <source>
        <dbReference type="EMBL" id="KAK3101814.1"/>
    </source>
</evidence>
<dbReference type="InterPro" id="IPR036396">
    <property type="entry name" value="Cyt_P450_sf"/>
</dbReference>
<comment type="cofactor">
    <cofactor evidence="1 14">
        <name>heme</name>
        <dbReference type="ChEBI" id="CHEBI:30413"/>
    </cofactor>
</comment>
<dbReference type="SUPFAM" id="SSF48264">
    <property type="entry name" value="Cytochrome P450"/>
    <property type="match status" value="1"/>
</dbReference>
<dbReference type="PANTHER" id="PTHR24289:SF21">
    <property type="entry name" value="CYTOCHROME P450 1A"/>
    <property type="match status" value="1"/>
</dbReference>
<dbReference type="GO" id="GO:0020037">
    <property type="term" value="F:heme binding"/>
    <property type="evidence" value="ECO:0007669"/>
    <property type="project" value="InterPro"/>
</dbReference>
<evidence type="ECO:0000256" key="14">
    <source>
        <dbReference type="PIRSR" id="PIRSR602401-1"/>
    </source>
</evidence>
<evidence type="ECO:0000256" key="16">
    <source>
        <dbReference type="SAM" id="Phobius"/>
    </source>
</evidence>
<dbReference type="GO" id="GO:0004508">
    <property type="term" value="F:steroid 17-alpha-monooxygenase activity"/>
    <property type="evidence" value="ECO:0007669"/>
    <property type="project" value="TreeGrafter"/>
</dbReference>
<evidence type="ECO:0000256" key="9">
    <source>
        <dbReference type="ARBA" id="ARBA00022848"/>
    </source>
</evidence>
<dbReference type="Pfam" id="PF00067">
    <property type="entry name" value="p450"/>
    <property type="match status" value="1"/>
</dbReference>
<evidence type="ECO:0000256" key="12">
    <source>
        <dbReference type="ARBA" id="ARBA00023033"/>
    </source>
</evidence>
<evidence type="ECO:0000256" key="5">
    <source>
        <dbReference type="ARBA" id="ARBA00012109"/>
    </source>
</evidence>
<keyword evidence="10 15" id="KW-0560">Oxidoreductase</keyword>
<dbReference type="PRINTS" id="PR00463">
    <property type="entry name" value="EP450I"/>
</dbReference>
<evidence type="ECO:0000256" key="6">
    <source>
        <dbReference type="ARBA" id="ARBA00022617"/>
    </source>
</evidence>
<keyword evidence="11 14" id="KW-0408">Iron</keyword>
<evidence type="ECO:0000256" key="10">
    <source>
        <dbReference type="ARBA" id="ARBA00023002"/>
    </source>
</evidence>
<dbReference type="InterPro" id="IPR017972">
    <property type="entry name" value="Cyt_P450_CS"/>
</dbReference>
<evidence type="ECO:0000256" key="11">
    <source>
        <dbReference type="ARBA" id="ARBA00023004"/>
    </source>
</evidence>
<dbReference type="InterPro" id="IPR001128">
    <property type="entry name" value="Cyt_P450"/>
</dbReference>
<organism evidence="17 18">
    <name type="scientific">Pinctada imbricata</name>
    <name type="common">Atlantic pearl-oyster</name>
    <name type="synonym">Pinctada martensii</name>
    <dbReference type="NCBI Taxonomy" id="66713"/>
    <lineage>
        <taxon>Eukaryota</taxon>
        <taxon>Metazoa</taxon>
        <taxon>Spiralia</taxon>
        <taxon>Lophotrochozoa</taxon>
        <taxon>Mollusca</taxon>
        <taxon>Bivalvia</taxon>
        <taxon>Autobranchia</taxon>
        <taxon>Pteriomorphia</taxon>
        <taxon>Pterioida</taxon>
        <taxon>Pterioidea</taxon>
        <taxon>Pteriidae</taxon>
        <taxon>Pinctada</taxon>
    </lineage>
</organism>
<feature type="binding site" description="axial binding residue" evidence="14">
    <location>
        <position position="454"/>
    </location>
    <ligand>
        <name>heme</name>
        <dbReference type="ChEBI" id="CHEBI:30413"/>
    </ligand>
    <ligandPart>
        <name>Fe</name>
        <dbReference type="ChEBI" id="CHEBI:18248"/>
    </ligandPart>
</feature>
<dbReference type="GO" id="GO:0042446">
    <property type="term" value="P:hormone biosynthetic process"/>
    <property type="evidence" value="ECO:0007669"/>
    <property type="project" value="TreeGrafter"/>
</dbReference>
<dbReference type="GO" id="GO:0005789">
    <property type="term" value="C:endoplasmic reticulum membrane"/>
    <property type="evidence" value="ECO:0007669"/>
    <property type="project" value="UniProtKB-SubCell"/>
</dbReference>
<keyword evidence="16" id="KW-0812">Transmembrane</keyword>
<dbReference type="PROSITE" id="PS00086">
    <property type="entry name" value="CYTOCHROME_P450"/>
    <property type="match status" value="1"/>
</dbReference>
<comment type="subcellular location">
    <subcellularLocation>
        <location evidence="3">Endoplasmic reticulum membrane</location>
        <topology evidence="3">Peripheral membrane protein</topology>
    </subcellularLocation>
    <subcellularLocation>
        <location evidence="2">Microsome membrane</location>
        <topology evidence="2">Peripheral membrane protein</topology>
    </subcellularLocation>
</comment>
<evidence type="ECO:0000256" key="8">
    <source>
        <dbReference type="ARBA" id="ARBA00022824"/>
    </source>
</evidence>
<dbReference type="AlphaFoldDB" id="A0AA88YMS4"/>
<evidence type="ECO:0000256" key="15">
    <source>
        <dbReference type="RuleBase" id="RU000461"/>
    </source>
</evidence>